<name>A0A7J7ISG7_9RHOD</name>
<dbReference type="AlphaFoldDB" id="A0A7J7ISG7"/>
<comment type="subcellular location">
    <subcellularLocation>
        <location evidence="1">Mitochondrion inner membrane</location>
        <topology evidence="1">Multi-pass membrane protein</topology>
    </subcellularLocation>
</comment>
<keyword evidence="8" id="KW-0496">Mitochondrion</keyword>
<dbReference type="GO" id="GO:0005743">
    <property type="term" value="C:mitochondrial inner membrane"/>
    <property type="evidence" value="ECO:0007669"/>
    <property type="project" value="UniProtKB-SubCell"/>
</dbReference>
<dbReference type="InterPro" id="IPR023395">
    <property type="entry name" value="MCP_dom_sf"/>
</dbReference>
<feature type="repeat" description="Solcar" evidence="10">
    <location>
        <begin position="72"/>
        <end position="155"/>
    </location>
</feature>
<evidence type="ECO:0000256" key="2">
    <source>
        <dbReference type="ARBA" id="ARBA00006375"/>
    </source>
</evidence>
<dbReference type="Gene3D" id="1.50.40.10">
    <property type="entry name" value="Mitochondrial carrier domain"/>
    <property type="match status" value="2"/>
</dbReference>
<keyword evidence="4 10" id="KW-0812">Transmembrane</keyword>
<evidence type="ECO:0000256" key="5">
    <source>
        <dbReference type="ARBA" id="ARBA00022737"/>
    </source>
</evidence>
<evidence type="ECO:0000256" key="9">
    <source>
        <dbReference type="ARBA" id="ARBA00023136"/>
    </source>
</evidence>
<dbReference type="InterPro" id="IPR018108">
    <property type="entry name" value="MCP_transmembrane"/>
</dbReference>
<evidence type="ECO:0000256" key="11">
    <source>
        <dbReference type="RuleBase" id="RU000488"/>
    </source>
</evidence>
<dbReference type="PROSITE" id="PS50920">
    <property type="entry name" value="SOLCAR"/>
    <property type="match status" value="3"/>
</dbReference>
<evidence type="ECO:0000256" key="10">
    <source>
        <dbReference type="PROSITE-ProRule" id="PRU00282"/>
    </source>
</evidence>
<feature type="repeat" description="Solcar" evidence="10">
    <location>
        <begin position="271"/>
        <end position="354"/>
    </location>
</feature>
<sequence length="386" mass="41282">MLVRFGQLVAWSQTPLLTPMNHEYAPLKDEGSRGFHGHRRPSSLPGAVFGNGPLTGRPALVALSADENPTLVTYLKFALAGAICCSATHSAAVPIDVIKTRLQLSDKYHGISHAARTIVKEEGALALLTGLSPTAVGYFLQGWFKFGLYEYFKRLYGGLAGPERAEKARFGIWLAAGGTAEFFADLALCPLEATRIRLVSQPSFANSLPEAFSKLLTQEGFRGLYAGLFPILLKQIPYTMAKFAVFETASELIYQALESAGKSKADLRDSTKLLISLNSGIFAGICAAIVSQPADTVLSVINKTKVTGSVAEATLRIIRELGTRGLFRGLGARAIMVGSLTAGQFFIYDGLKQLLGVAPVHKKEQMPLVTATASSSSVTAPAQQSQ</sequence>
<evidence type="ECO:0000256" key="8">
    <source>
        <dbReference type="ARBA" id="ARBA00023128"/>
    </source>
</evidence>
<proteinExistence type="inferred from homology"/>
<evidence type="ECO:0008006" key="14">
    <source>
        <dbReference type="Google" id="ProtNLM"/>
    </source>
</evidence>
<accession>A0A7J7ISG7</accession>
<dbReference type="PANTHER" id="PTHR45671:SF12">
    <property type="entry name" value="MITOCHONDRIAL PHOSPHATE CARRIER PROTEIN"/>
    <property type="match status" value="1"/>
</dbReference>
<gene>
    <name evidence="12" type="ORF">F1559_004177</name>
</gene>
<comment type="caution">
    <text evidence="12">The sequence shown here is derived from an EMBL/GenBank/DDBJ whole genome shotgun (WGS) entry which is preliminary data.</text>
</comment>
<keyword evidence="7" id="KW-1133">Transmembrane helix</keyword>
<evidence type="ECO:0000256" key="7">
    <source>
        <dbReference type="ARBA" id="ARBA00022989"/>
    </source>
</evidence>
<dbReference type="Pfam" id="PF00153">
    <property type="entry name" value="Mito_carr"/>
    <property type="match status" value="3"/>
</dbReference>
<dbReference type="GO" id="GO:0005315">
    <property type="term" value="F:phosphate transmembrane transporter activity"/>
    <property type="evidence" value="ECO:0007669"/>
    <property type="project" value="InterPro"/>
</dbReference>
<dbReference type="EMBL" id="VWRR01000001">
    <property type="protein sequence ID" value="KAF6005301.1"/>
    <property type="molecule type" value="Genomic_DNA"/>
</dbReference>
<keyword evidence="13" id="KW-1185">Reference proteome</keyword>
<dbReference type="OrthoDB" id="427452at2759"/>
<dbReference type="GO" id="GO:1990547">
    <property type="term" value="P:mitochondrial phosphate ion transmembrane transport"/>
    <property type="evidence" value="ECO:0007669"/>
    <property type="project" value="InterPro"/>
</dbReference>
<evidence type="ECO:0000256" key="3">
    <source>
        <dbReference type="ARBA" id="ARBA00022448"/>
    </source>
</evidence>
<keyword evidence="5" id="KW-0677">Repeat</keyword>
<keyword evidence="9 10" id="KW-0472">Membrane</keyword>
<dbReference type="Proteomes" id="UP000530660">
    <property type="component" value="Unassembled WGS sequence"/>
</dbReference>
<keyword evidence="3 11" id="KW-0813">Transport</keyword>
<feature type="repeat" description="Solcar" evidence="10">
    <location>
        <begin position="168"/>
        <end position="252"/>
    </location>
</feature>
<keyword evidence="6" id="KW-0999">Mitochondrion inner membrane</keyword>
<evidence type="ECO:0000256" key="4">
    <source>
        <dbReference type="ARBA" id="ARBA00022692"/>
    </source>
</evidence>
<evidence type="ECO:0000313" key="13">
    <source>
        <dbReference type="Proteomes" id="UP000530660"/>
    </source>
</evidence>
<dbReference type="SUPFAM" id="SSF103506">
    <property type="entry name" value="Mitochondrial carrier"/>
    <property type="match status" value="1"/>
</dbReference>
<evidence type="ECO:0000256" key="1">
    <source>
        <dbReference type="ARBA" id="ARBA00004448"/>
    </source>
</evidence>
<dbReference type="InterPro" id="IPR044677">
    <property type="entry name" value="SLC25A3/Pic2/Mir1-like"/>
</dbReference>
<dbReference type="PANTHER" id="PTHR45671">
    <property type="entry name" value="SOLUTE CARRIER FAMILY 25 (MITOCHONDRIAL CARRIER PHOSPHATE CARRIER), MEMBER 3, LIKE-RELATED-RELATED"/>
    <property type="match status" value="1"/>
</dbReference>
<protein>
    <recommendedName>
        <fullName evidence="14">Cu/Pi carrier</fullName>
    </recommendedName>
</protein>
<reference evidence="12 13" key="1">
    <citation type="journal article" date="2020" name="J. Phycol.">
        <title>Comparative genome analysis reveals Cyanidiococcus gen. nov., a new extremophilic red algal genus sister to Cyanidioschyzon (Cyanidioschyzonaceae, Rhodophyta).</title>
        <authorList>
            <person name="Liu S.-L."/>
            <person name="Chiang Y.-R."/>
            <person name="Yoon H.S."/>
            <person name="Fu H.-Y."/>
        </authorList>
    </citation>
    <scope>NUCLEOTIDE SEQUENCE [LARGE SCALE GENOMIC DNA]</scope>
    <source>
        <strain evidence="12 13">THAL066</strain>
    </source>
</reference>
<evidence type="ECO:0000256" key="6">
    <source>
        <dbReference type="ARBA" id="ARBA00022792"/>
    </source>
</evidence>
<organism evidence="12 13">
    <name type="scientific">Cyanidiococcus yangmingshanensis</name>
    <dbReference type="NCBI Taxonomy" id="2690220"/>
    <lineage>
        <taxon>Eukaryota</taxon>
        <taxon>Rhodophyta</taxon>
        <taxon>Bangiophyceae</taxon>
        <taxon>Cyanidiales</taxon>
        <taxon>Cyanidiaceae</taxon>
        <taxon>Cyanidiococcus</taxon>
    </lineage>
</organism>
<evidence type="ECO:0000313" key="12">
    <source>
        <dbReference type="EMBL" id="KAF6005301.1"/>
    </source>
</evidence>
<comment type="similarity">
    <text evidence="2 11">Belongs to the mitochondrial carrier (TC 2.A.29) family.</text>
</comment>